<keyword evidence="2" id="KW-1185">Reference proteome</keyword>
<dbReference type="SUPFAM" id="SSF103515">
    <property type="entry name" value="Autotransporter"/>
    <property type="match status" value="1"/>
</dbReference>
<dbReference type="Proteomes" id="UP000245870">
    <property type="component" value="Unassembled WGS sequence"/>
</dbReference>
<accession>A0A2U0U375</accession>
<dbReference type="EMBL" id="QENY01000016">
    <property type="protein sequence ID" value="PVX51146.1"/>
    <property type="molecule type" value="Genomic_DNA"/>
</dbReference>
<evidence type="ECO:0000313" key="2">
    <source>
        <dbReference type="Proteomes" id="UP000245870"/>
    </source>
</evidence>
<protein>
    <recommendedName>
        <fullName evidence="3">Outer membrane protein with beta-barrel domain</fullName>
    </recommendedName>
</protein>
<dbReference type="AlphaFoldDB" id="A0A2U0U375"/>
<comment type="caution">
    <text evidence="1">The sequence shown here is derived from an EMBL/GenBank/DDBJ whole genome shotgun (WGS) entry which is preliminary data.</text>
</comment>
<proteinExistence type="predicted"/>
<name>A0A2U0U375_9BACT</name>
<evidence type="ECO:0000313" key="1">
    <source>
        <dbReference type="EMBL" id="PVX51146.1"/>
    </source>
</evidence>
<gene>
    <name evidence="1" type="ORF">C7379_11652</name>
</gene>
<organism evidence="1 2">
    <name type="scientific">Hallella colorans</name>
    <dbReference type="NCBI Taxonomy" id="1703337"/>
    <lineage>
        <taxon>Bacteria</taxon>
        <taxon>Pseudomonadati</taxon>
        <taxon>Bacteroidota</taxon>
        <taxon>Bacteroidia</taxon>
        <taxon>Bacteroidales</taxon>
        <taxon>Prevotellaceae</taxon>
        <taxon>Hallella</taxon>
    </lineage>
</organism>
<reference evidence="1 2" key="1">
    <citation type="submission" date="2018-05" db="EMBL/GenBank/DDBJ databases">
        <title>Genomic Encyclopedia of Type Strains, Phase IV (KMG-IV): sequencing the most valuable type-strain genomes for metagenomic binning, comparative biology and taxonomic classification.</title>
        <authorList>
            <person name="Goeker M."/>
        </authorList>
    </citation>
    <scope>NUCLEOTIDE SEQUENCE [LARGE SCALE GENOMIC DNA]</scope>
    <source>
        <strain evidence="1 2">DSM 100333</strain>
    </source>
</reference>
<dbReference type="RefSeq" id="WP_243406760.1">
    <property type="nucleotide sequence ID" value="NZ_QENY01000016.1"/>
</dbReference>
<evidence type="ECO:0008006" key="3">
    <source>
        <dbReference type="Google" id="ProtNLM"/>
    </source>
</evidence>
<dbReference type="InterPro" id="IPR036709">
    <property type="entry name" value="Autotransporte_beta_dom_sf"/>
</dbReference>
<sequence length="265" mass="29239">MPPTVVHTAFEAITLVVTFGNLRYRSPLVAVTNHDARGNTKSTCDIWFAGWANVDNVSYQWQSVTRGHCVLWERNKNMKVMFFIQSTVCCALLSLLGVIECQAQTDGGLMVEVGGSSTTLGLYYDSRFNADTRWGGRLGVAYATSNSRRFFNVGPDKTTGWSIPVAVNYLIGCKDHHAELGVGLSYGWYKCKISHANGYIVEEDRDGAFCFIDVGYRYQHANGVILRLGISPGIAVKQFDELGVSNDGVNRGMVVYPYISVGYSI</sequence>